<dbReference type="Proteomes" id="UP000504607">
    <property type="component" value="Chromosome 8"/>
</dbReference>
<dbReference type="PANTHER" id="PTHR47487">
    <property type="entry name" value="OS06G0651300 PROTEIN-RELATED"/>
    <property type="match status" value="1"/>
</dbReference>
<dbReference type="PROSITE" id="PS00028">
    <property type="entry name" value="ZINC_FINGER_C2H2_1"/>
    <property type="match status" value="1"/>
</dbReference>
<proteinExistence type="predicted"/>
<dbReference type="InterPro" id="IPR003604">
    <property type="entry name" value="Matrin/U1-like-C_Znf_C2H2"/>
</dbReference>
<keyword evidence="3" id="KW-1185">Reference proteome</keyword>
<feature type="region of interest" description="Disordered" evidence="1">
    <location>
        <begin position="325"/>
        <end position="357"/>
    </location>
</feature>
<dbReference type="RefSeq" id="XP_010929167.1">
    <property type="nucleotide sequence ID" value="XM_010930865.3"/>
</dbReference>
<dbReference type="GO" id="GO:0003676">
    <property type="term" value="F:nucleic acid binding"/>
    <property type="evidence" value="ECO:0007669"/>
    <property type="project" value="InterPro"/>
</dbReference>
<dbReference type="SMART" id="SM00451">
    <property type="entry name" value="ZnF_U1"/>
    <property type="match status" value="2"/>
</dbReference>
<name>A0A6I9RN98_ELAGV</name>
<reference evidence="4" key="1">
    <citation type="submission" date="2025-08" db="UniProtKB">
        <authorList>
            <consortium name="RefSeq"/>
        </authorList>
    </citation>
    <scope>IDENTIFICATION</scope>
</reference>
<dbReference type="InterPro" id="IPR013087">
    <property type="entry name" value="Znf_C2H2_type"/>
</dbReference>
<dbReference type="PANTHER" id="PTHR47487:SF8">
    <property type="entry name" value="OS08G0270900 PROTEIN"/>
    <property type="match status" value="1"/>
</dbReference>
<evidence type="ECO:0000313" key="3">
    <source>
        <dbReference type="Proteomes" id="UP000504607"/>
    </source>
</evidence>
<protein>
    <submittedName>
        <fullName evidence="4">Uncharacterized protein LOC105050737</fullName>
    </submittedName>
</protein>
<sequence length="357" mass="39888">MDFRYRTAEDRDPSLFFSSSSTSVNGYFTEKALRAGYIDVVGDIRRGDLIHPIPSKEPLQRELQKELIREELISRDIAQRRILEEEVMRELELERAMATRRLQMERYCSVAGARVHPEAGLEHGMRFGPETRIGDRFGAHSRVPLYPEDAVHEWSPPPPPVPSKPVVGRKLPLPQHQPEIIPSKPESSGMKRKAVAVTGGSELPRPCQKDWRCAFCQVSATSKQGLDEHLQGKRHRANQEALIEGKRPKATEALFGANKIARAKKAVGSTSVMKLTGKSLPAEGASTKGPVKNWREDKQQTGQKKSYFCDLCKVKCNSEAMLASHLQGKKHMAQAEEPKKDGKPMTPAGARKKVKTN</sequence>
<dbReference type="AlphaFoldDB" id="A0A6I9RN98"/>
<evidence type="ECO:0000313" key="4">
    <source>
        <dbReference type="RefSeq" id="XP_010929167.1"/>
    </source>
</evidence>
<dbReference type="InterPro" id="IPR036236">
    <property type="entry name" value="Znf_C2H2_sf"/>
</dbReference>
<accession>A0A6I9RN98</accession>
<dbReference type="InParanoid" id="A0A6I9RN98"/>
<evidence type="ECO:0000259" key="2">
    <source>
        <dbReference type="PROSITE" id="PS00028"/>
    </source>
</evidence>
<evidence type="ECO:0000256" key="1">
    <source>
        <dbReference type="SAM" id="MobiDB-lite"/>
    </source>
</evidence>
<dbReference type="SMART" id="SM00355">
    <property type="entry name" value="ZnF_C2H2"/>
    <property type="match status" value="2"/>
</dbReference>
<dbReference type="OrthoDB" id="768076at2759"/>
<dbReference type="Pfam" id="PF12874">
    <property type="entry name" value="zf-met"/>
    <property type="match status" value="2"/>
</dbReference>
<feature type="compositionally biased region" description="Basic and acidic residues" evidence="1">
    <location>
        <begin position="333"/>
        <end position="343"/>
    </location>
</feature>
<organism evidence="3 4">
    <name type="scientific">Elaeis guineensis var. tenera</name>
    <name type="common">Oil palm</name>
    <dbReference type="NCBI Taxonomy" id="51953"/>
    <lineage>
        <taxon>Eukaryota</taxon>
        <taxon>Viridiplantae</taxon>
        <taxon>Streptophyta</taxon>
        <taxon>Embryophyta</taxon>
        <taxon>Tracheophyta</taxon>
        <taxon>Spermatophyta</taxon>
        <taxon>Magnoliopsida</taxon>
        <taxon>Liliopsida</taxon>
        <taxon>Arecaceae</taxon>
        <taxon>Arecoideae</taxon>
        <taxon>Cocoseae</taxon>
        <taxon>Elaeidinae</taxon>
        <taxon>Elaeis</taxon>
    </lineage>
</organism>
<dbReference type="GO" id="GO:0008270">
    <property type="term" value="F:zinc ion binding"/>
    <property type="evidence" value="ECO:0007669"/>
    <property type="project" value="InterPro"/>
</dbReference>
<gene>
    <name evidence="4" type="primary">LOC105050737</name>
</gene>
<dbReference type="Gene3D" id="3.30.160.60">
    <property type="entry name" value="Classic Zinc Finger"/>
    <property type="match status" value="2"/>
</dbReference>
<dbReference type="FunCoup" id="A0A6I9RN98">
    <property type="interactions" value="1079"/>
</dbReference>
<dbReference type="SUPFAM" id="SSF57667">
    <property type="entry name" value="beta-beta-alpha zinc fingers"/>
    <property type="match status" value="2"/>
</dbReference>
<feature type="domain" description="C2H2-type" evidence="2">
    <location>
        <begin position="309"/>
        <end position="331"/>
    </location>
</feature>